<organism evidence="2 3">
    <name type="scientific">Nocardioides endophyticus</name>
    <dbReference type="NCBI Taxonomy" id="1353775"/>
    <lineage>
        <taxon>Bacteria</taxon>
        <taxon>Bacillati</taxon>
        <taxon>Actinomycetota</taxon>
        <taxon>Actinomycetes</taxon>
        <taxon>Propionibacteriales</taxon>
        <taxon>Nocardioidaceae</taxon>
        <taxon>Nocardioides</taxon>
    </lineage>
</organism>
<dbReference type="InterPro" id="IPR011008">
    <property type="entry name" value="Dimeric_a/b-barrel"/>
</dbReference>
<evidence type="ECO:0000259" key="1">
    <source>
        <dbReference type="Pfam" id="PF07110"/>
    </source>
</evidence>
<comment type="caution">
    <text evidence="2">The sequence shown here is derived from an EMBL/GenBank/DDBJ whole genome shotgun (WGS) entry which is preliminary data.</text>
</comment>
<reference evidence="3" key="1">
    <citation type="journal article" date="2019" name="Int. J. Syst. Evol. Microbiol.">
        <title>The Global Catalogue of Microorganisms (GCM) 10K type strain sequencing project: providing services to taxonomists for standard genome sequencing and annotation.</title>
        <authorList>
            <consortium name="The Broad Institute Genomics Platform"/>
            <consortium name="The Broad Institute Genome Sequencing Center for Infectious Disease"/>
            <person name="Wu L."/>
            <person name="Ma J."/>
        </authorList>
    </citation>
    <scope>NUCLEOTIDE SEQUENCE [LARGE SCALE GENOMIC DNA]</scope>
    <source>
        <strain evidence="3">JCM 18532</strain>
    </source>
</reference>
<accession>A0ABP8ZCD8</accession>
<dbReference type="InterPro" id="IPR009799">
    <property type="entry name" value="EthD_dom"/>
</dbReference>
<dbReference type="EMBL" id="BAABKN010000027">
    <property type="protein sequence ID" value="GAA4752823.1"/>
    <property type="molecule type" value="Genomic_DNA"/>
</dbReference>
<protein>
    <recommendedName>
        <fullName evidence="1">EthD domain-containing protein</fullName>
    </recommendedName>
</protein>
<dbReference type="SUPFAM" id="SSF54909">
    <property type="entry name" value="Dimeric alpha+beta barrel"/>
    <property type="match status" value="1"/>
</dbReference>
<feature type="domain" description="EthD" evidence="1">
    <location>
        <begin position="17"/>
        <end position="103"/>
    </location>
</feature>
<keyword evidence="3" id="KW-1185">Reference proteome</keyword>
<evidence type="ECO:0000313" key="2">
    <source>
        <dbReference type="EMBL" id="GAA4752823.1"/>
    </source>
</evidence>
<sequence>MTTRSRSIRSVAPVRRRPELTWEEFSRHWREEHAAIARRMPGLAAYTQAHIDPEEQPAGRPHSWRHDGVPLATFADLAAIEMLRESPEYQEEAVPDEAAFTDRASMSPVLLVESFGGPPESRTSDGRTLFVFASTVGVDEGSGRRLVAALSAIPGAEVALAHRWSVALDADSGLGGREVPARSWDGMLEVWFPDVASARDVAGRIASDQRALPFPVSCTVGRENRVF</sequence>
<proteinExistence type="predicted"/>
<gene>
    <name evidence="2" type="ORF">GCM10023350_42660</name>
</gene>
<dbReference type="RefSeq" id="WP_345529052.1">
    <property type="nucleotide sequence ID" value="NZ_BAABKN010000027.1"/>
</dbReference>
<name>A0ABP8ZCD8_9ACTN</name>
<dbReference type="Proteomes" id="UP001499882">
    <property type="component" value="Unassembled WGS sequence"/>
</dbReference>
<dbReference type="Gene3D" id="3.30.70.100">
    <property type="match status" value="1"/>
</dbReference>
<evidence type="ECO:0000313" key="3">
    <source>
        <dbReference type="Proteomes" id="UP001499882"/>
    </source>
</evidence>
<dbReference type="NCBIfam" id="TIGR02118">
    <property type="entry name" value="EthD family reductase"/>
    <property type="match status" value="1"/>
</dbReference>
<dbReference type="Pfam" id="PF07110">
    <property type="entry name" value="EthD"/>
    <property type="match status" value="1"/>
</dbReference>